<dbReference type="CDD" id="cd02181">
    <property type="entry name" value="GH16_fungal_Lam16A_glucanase"/>
    <property type="match status" value="1"/>
</dbReference>
<dbReference type="Gene3D" id="2.60.120.200">
    <property type="match status" value="1"/>
</dbReference>
<dbReference type="Pfam" id="PF01822">
    <property type="entry name" value="WSC"/>
    <property type="match status" value="1"/>
</dbReference>
<dbReference type="Pfam" id="PF26113">
    <property type="entry name" value="GH16_XgeA"/>
    <property type="match status" value="1"/>
</dbReference>
<dbReference type="InterPro" id="IPR013320">
    <property type="entry name" value="ConA-like_dom_sf"/>
</dbReference>
<dbReference type="InterPro" id="IPR000757">
    <property type="entry name" value="Beta-glucanase-like"/>
</dbReference>
<evidence type="ECO:0000259" key="1">
    <source>
        <dbReference type="PROSITE" id="PS51212"/>
    </source>
</evidence>
<dbReference type="GO" id="GO:0004553">
    <property type="term" value="F:hydrolase activity, hydrolyzing O-glycosyl compounds"/>
    <property type="evidence" value="ECO:0007669"/>
    <property type="project" value="InterPro"/>
</dbReference>
<evidence type="ECO:0000313" key="3">
    <source>
        <dbReference type="EMBL" id="KUI68491.1"/>
    </source>
</evidence>
<keyword evidence="4" id="KW-1185">Reference proteome</keyword>
<organism evidence="3 4">
    <name type="scientific">Cytospora mali</name>
    <name type="common">Apple Valsa canker fungus</name>
    <name type="synonym">Valsa mali</name>
    <dbReference type="NCBI Taxonomy" id="578113"/>
    <lineage>
        <taxon>Eukaryota</taxon>
        <taxon>Fungi</taxon>
        <taxon>Dikarya</taxon>
        <taxon>Ascomycota</taxon>
        <taxon>Pezizomycotina</taxon>
        <taxon>Sordariomycetes</taxon>
        <taxon>Sordariomycetidae</taxon>
        <taxon>Diaporthales</taxon>
        <taxon>Cytosporaceae</taxon>
        <taxon>Cytospora</taxon>
    </lineage>
</organism>
<dbReference type="InterPro" id="IPR050546">
    <property type="entry name" value="Glycosyl_Hydrlase_16"/>
</dbReference>
<dbReference type="SMART" id="SM00321">
    <property type="entry name" value="WSC"/>
    <property type="match status" value="1"/>
</dbReference>
<dbReference type="Proteomes" id="UP000078559">
    <property type="component" value="Chromosome 4"/>
</dbReference>
<dbReference type="OrthoDB" id="192832at2759"/>
<dbReference type="PANTHER" id="PTHR10963">
    <property type="entry name" value="GLYCOSYL HYDROLASE-RELATED"/>
    <property type="match status" value="1"/>
</dbReference>
<dbReference type="PANTHER" id="PTHR10963:SF24">
    <property type="entry name" value="GLYCOSIDASE C21B10.07-RELATED"/>
    <property type="match status" value="1"/>
</dbReference>
<reference evidence="3" key="1">
    <citation type="submission" date="2014-12" db="EMBL/GenBank/DDBJ databases">
        <title>Genome Sequence of Valsa Canker Pathogens Uncovers a Specific Adaption of Colonization on Woody Bark.</title>
        <authorList>
            <person name="Yin Z."/>
            <person name="Liu H."/>
            <person name="Gao X."/>
            <person name="Li Z."/>
            <person name="Song N."/>
            <person name="Ke X."/>
            <person name="Dai Q."/>
            <person name="Wu Y."/>
            <person name="Sun Y."/>
            <person name="Xu J.-R."/>
            <person name="Kang Z.K."/>
            <person name="Wang L."/>
            <person name="Huang L."/>
        </authorList>
    </citation>
    <scope>NUCLEOTIDE SEQUENCE [LARGE SCALE GENOMIC DNA]</scope>
    <source>
        <strain evidence="3">03-8</strain>
    </source>
</reference>
<sequence length="688" mass="71223">MAPYSLATHYVGQSLISGFDFVSIVDPTYGFIAYQDYDSAVSKGLVAVDSTTGAVTLTVDTTNTYDPDGSQGGRPSVRLESKAAVNQGLVIGDFAHMPGSVCGSWPAFWLYGPDWPNSGEIDIIEGANQATRNLMSAHTGPSCNLPNTGGYTGTQKLVNCTSPNDANGYDGCNYVPPESDMSTYGDSFNAVGGGVYAMDWTSETIQIWHFARGSIPQDIIDKAPDPSTWGEPQALFGGGSGELSCDVEKTFSNMSIIINLDFCGSYAGALWGVDNTCADYAATCEDWVGNNPSQLTNVFWEVNYIDVYDAVTTTGVTLPSGSSSVPVVPYPTGSNISTTRTTSIAESSSLPGFSSAGSFTTPVSSLPSPTDSIVPIHDPATIGTFAFLGCFSSSTGYSTFNESGNTGQMTPEVCVGLCSTSRYAGVYATTCYCADSLDAGTSALPDRDSCNEPCPGNPDEFCGGVTGGVTGTLKRDAPSDILLTVYGNVADSAESEPSPAPGLGGSSPADYSSTITQTITSTITYTTVCSTNPAKLVTSEYCTTLTITSCVDYGHGQKTKAHGPGPMNKAVPWYGPSSMNRTAAGYVTAPATNVTAGTKEAAQTAVPMATVTETCNKCGAEGESTVTLTVPEGVVVDMTKLAHTPLATGQIEPTATMDLMPVQAEASRLNGMSAVMMAGIAVAGALLV</sequence>
<dbReference type="SUPFAM" id="SSF49899">
    <property type="entry name" value="Concanavalin A-like lectins/glucanases"/>
    <property type="match status" value="1"/>
</dbReference>
<feature type="domain" description="WSC" evidence="1">
    <location>
        <begin position="384"/>
        <end position="474"/>
    </location>
</feature>
<protein>
    <recommendedName>
        <fullName evidence="5">Endo-1,3(4)-beta-glucanase</fullName>
    </recommendedName>
</protein>
<gene>
    <name evidence="3" type="ORF">VM1G_03944</name>
</gene>
<dbReference type="EMBL" id="CM003101">
    <property type="protein sequence ID" value="KUI68491.1"/>
    <property type="molecule type" value="Genomic_DNA"/>
</dbReference>
<dbReference type="PROSITE" id="PS51212">
    <property type="entry name" value="WSC"/>
    <property type="match status" value="1"/>
</dbReference>
<accession>A0A194VW86</accession>
<feature type="domain" description="GH16" evidence="2">
    <location>
        <begin position="1"/>
        <end position="296"/>
    </location>
</feature>
<evidence type="ECO:0000313" key="4">
    <source>
        <dbReference type="Proteomes" id="UP000078559"/>
    </source>
</evidence>
<evidence type="ECO:0000259" key="2">
    <source>
        <dbReference type="PROSITE" id="PS51762"/>
    </source>
</evidence>
<evidence type="ECO:0008006" key="5">
    <source>
        <dbReference type="Google" id="ProtNLM"/>
    </source>
</evidence>
<name>A0A194VW86_CYTMA</name>
<dbReference type="SMR" id="A0A194VW86"/>
<dbReference type="GO" id="GO:0009251">
    <property type="term" value="P:glucan catabolic process"/>
    <property type="evidence" value="ECO:0007669"/>
    <property type="project" value="TreeGrafter"/>
</dbReference>
<dbReference type="PROSITE" id="PS51762">
    <property type="entry name" value="GH16_2"/>
    <property type="match status" value="1"/>
</dbReference>
<proteinExistence type="predicted"/>
<dbReference type="InterPro" id="IPR002889">
    <property type="entry name" value="WSC_carb-bd"/>
</dbReference>
<dbReference type="AlphaFoldDB" id="A0A194VW86"/>